<comment type="subcellular location">
    <subcellularLocation>
        <location evidence="1">Membrane</location>
        <topology evidence="1">Multi-pass membrane protein</topology>
    </subcellularLocation>
</comment>
<dbReference type="InterPro" id="IPR011701">
    <property type="entry name" value="MFS"/>
</dbReference>
<feature type="transmembrane region" description="Helical" evidence="6">
    <location>
        <begin position="92"/>
        <end position="116"/>
    </location>
</feature>
<evidence type="ECO:0000313" key="8">
    <source>
        <dbReference type="Proteomes" id="UP001652625"/>
    </source>
</evidence>
<evidence type="ECO:0000256" key="4">
    <source>
        <dbReference type="ARBA" id="ARBA00022989"/>
    </source>
</evidence>
<feature type="transmembrane region" description="Helical" evidence="6">
    <location>
        <begin position="299"/>
        <end position="317"/>
    </location>
</feature>
<keyword evidence="4 6" id="KW-1133">Transmembrane helix</keyword>
<feature type="domain" description="Major facilitator superfamily (MFS) profile" evidence="7">
    <location>
        <begin position="23"/>
        <end position="509"/>
    </location>
</feature>
<dbReference type="Proteomes" id="UP001652625">
    <property type="component" value="Chromosome 10"/>
</dbReference>
<name>A0ABM4CNL8_HYDVU</name>
<feature type="transmembrane region" description="Helical" evidence="6">
    <location>
        <begin position="341"/>
        <end position="360"/>
    </location>
</feature>
<keyword evidence="5 6" id="KW-0472">Membrane</keyword>
<feature type="transmembrane region" description="Helical" evidence="6">
    <location>
        <begin position="484"/>
        <end position="504"/>
    </location>
</feature>
<accession>A0ABM4CNL8</accession>
<keyword evidence="8" id="KW-1185">Reference proteome</keyword>
<keyword evidence="2" id="KW-0813">Transport</keyword>
<dbReference type="PROSITE" id="PS50850">
    <property type="entry name" value="MFS"/>
    <property type="match status" value="1"/>
</dbReference>
<proteinExistence type="predicted"/>
<evidence type="ECO:0000259" key="7">
    <source>
        <dbReference type="PROSITE" id="PS50850"/>
    </source>
</evidence>
<dbReference type="Gene3D" id="1.20.1250.20">
    <property type="entry name" value="MFS general substrate transporter like domains"/>
    <property type="match status" value="1"/>
</dbReference>
<feature type="transmembrane region" description="Helical" evidence="6">
    <location>
        <begin position="399"/>
        <end position="421"/>
    </location>
</feature>
<protein>
    <submittedName>
        <fullName evidence="9">Uncharacterized protein LOC136085810 isoform X1</fullName>
    </submittedName>
</protein>
<feature type="transmembrane region" description="Helical" evidence="6">
    <location>
        <begin position="194"/>
        <end position="216"/>
    </location>
</feature>
<dbReference type="PANTHER" id="PTHR23504:SF15">
    <property type="entry name" value="MAJOR FACILITATOR SUPERFAMILY (MFS) PROFILE DOMAIN-CONTAINING PROTEIN"/>
    <property type="match status" value="1"/>
</dbReference>
<evidence type="ECO:0000256" key="2">
    <source>
        <dbReference type="ARBA" id="ARBA00022448"/>
    </source>
</evidence>
<evidence type="ECO:0000313" key="9">
    <source>
        <dbReference type="RefSeq" id="XP_065663413.1"/>
    </source>
</evidence>
<dbReference type="GeneID" id="136085810"/>
<evidence type="ECO:0000256" key="6">
    <source>
        <dbReference type="SAM" id="Phobius"/>
    </source>
</evidence>
<reference evidence="9" key="1">
    <citation type="submission" date="2025-08" db="UniProtKB">
        <authorList>
            <consortium name="RefSeq"/>
        </authorList>
    </citation>
    <scope>IDENTIFICATION</scope>
</reference>
<gene>
    <name evidence="9" type="primary">LOC136085810</name>
</gene>
<evidence type="ECO:0000256" key="5">
    <source>
        <dbReference type="ARBA" id="ARBA00023136"/>
    </source>
</evidence>
<keyword evidence="3 6" id="KW-0812">Transmembrane</keyword>
<feature type="transmembrane region" description="Helical" evidence="6">
    <location>
        <begin position="372"/>
        <end position="393"/>
    </location>
</feature>
<feature type="transmembrane region" description="Helical" evidence="6">
    <location>
        <begin position="12"/>
        <end position="33"/>
    </location>
</feature>
<dbReference type="Pfam" id="PF07690">
    <property type="entry name" value="MFS_1"/>
    <property type="match status" value="1"/>
</dbReference>
<dbReference type="RefSeq" id="XP_065663413.1">
    <property type="nucleotide sequence ID" value="XM_065807341.1"/>
</dbReference>
<dbReference type="InterPro" id="IPR036259">
    <property type="entry name" value="MFS_trans_sf"/>
</dbReference>
<evidence type="ECO:0000256" key="1">
    <source>
        <dbReference type="ARBA" id="ARBA00004141"/>
    </source>
</evidence>
<sequence>MKIKNILKHTFYGENVTLLPIGICAVLYLLILFNGMVTTNLSSYLPQLVKTFNVSEVDTGRYVGLVSSAMSVSRVISGTTWGFVCDKYGKKVSLLCAGAGLTLATFMFGFSFNIVWAVATRSMQGLCMGLVVISKSIISDISDDTNLSIGLSLIISAMNIGYILGPSMAGFLVFPNEKYPTIFKKDPFFDKCKVFLPNFIIAMGLFISLVITSFLLPKKEKGNLDVETEQISHENNKSAVNKDKESKDDYCVDYKEGPLFSEKSLLLKKEKKKISHFKDIIFCCNWFKNSKYKRMVQKSFLLTVILYGIFSMIAVGYEDLFPVFAATPENYNGLSMNTSDIGLLYLLTGVSMIVIQFFAINKFVNRYGVKKVFCTSTLLYSGLAFLLPTTRLIKNRKGLWVGLWITQCLIRSMYTAGLLCINVFINNSVEPEFLGLANGVGLSFASLGRAIGSVIFGQAYSWSMKNLKNQLDLHKTVSFPFNEYFAFALMSVSTLVVLTVGTCLPNSINKKYISPKLNQECEMEKTQRV</sequence>
<evidence type="ECO:0000256" key="3">
    <source>
        <dbReference type="ARBA" id="ARBA00022692"/>
    </source>
</evidence>
<dbReference type="SUPFAM" id="SSF103473">
    <property type="entry name" value="MFS general substrate transporter"/>
    <property type="match status" value="1"/>
</dbReference>
<feature type="transmembrane region" description="Helical" evidence="6">
    <location>
        <begin position="150"/>
        <end position="174"/>
    </location>
</feature>
<dbReference type="PANTHER" id="PTHR23504">
    <property type="entry name" value="MAJOR FACILITATOR SUPERFAMILY DOMAIN-CONTAINING PROTEIN 10"/>
    <property type="match status" value="1"/>
</dbReference>
<dbReference type="InterPro" id="IPR020846">
    <property type="entry name" value="MFS_dom"/>
</dbReference>
<feature type="transmembrane region" description="Helical" evidence="6">
    <location>
        <begin position="433"/>
        <end position="456"/>
    </location>
</feature>
<organism evidence="8 9">
    <name type="scientific">Hydra vulgaris</name>
    <name type="common">Hydra</name>
    <name type="synonym">Hydra attenuata</name>
    <dbReference type="NCBI Taxonomy" id="6087"/>
    <lineage>
        <taxon>Eukaryota</taxon>
        <taxon>Metazoa</taxon>
        <taxon>Cnidaria</taxon>
        <taxon>Hydrozoa</taxon>
        <taxon>Hydroidolina</taxon>
        <taxon>Anthoathecata</taxon>
        <taxon>Aplanulata</taxon>
        <taxon>Hydridae</taxon>
        <taxon>Hydra</taxon>
    </lineage>
</organism>